<comment type="cofactor">
    <cofactor evidence="8">
        <name>a divalent metal cation</name>
        <dbReference type="ChEBI" id="CHEBI:60240"/>
    </cofactor>
    <text evidence="8">Binds 1 divalent metal cation per subunit.</text>
</comment>
<dbReference type="Gene3D" id="2.30.40.10">
    <property type="entry name" value="Urease, subunit C, domain 1"/>
    <property type="match status" value="1"/>
</dbReference>
<keyword evidence="4 5" id="KW-0119">Carbohydrate metabolism</keyword>
<feature type="binding site" evidence="7">
    <location>
        <begin position="215"/>
        <end position="216"/>
    </location>
    <ligand>
        <name>substrate</name>
    </ligand>
</feature>
<keyword evidence="3 5" id="KW-0378">Hydrolase</keyword>
<dbReference type="RefSeq" id="WP_134169130.1">
    <property type="nucleotide sequence ID" value="NZ_SODD01000012.1"/>
</dbReference>
<evidence type="ECO:0000313" key="11">
    <source>
        <dbReference type="Proteomes" id="UP000294743"/>
    </source>
</evidence>
<evidence type="ECO:0000256" key="2">
    <source>
        <dbReference type="ARBA" id="ARBA00022723"/>
    </source>
</evidence>
<dbReference type="CDD" id="cd00854">
    <property type="entry name" value="NagA"/>
    <property type="match status" value="1"/>
</dbReference>
<dbReference type="Proteomes" id="UP000294743">
    <property type="component" value="Unassembled WGS sequence"/>
</dbReference>
<evidence type="ECO:0000256" key="4">
    <source>
        <dbReference type="ARBA" id="ARBA00023277"/>
    </source>
</evidence>
<feature type="domain" description="Amidohydrolase-related" evidence="9">
    <location>
        <begin position="46"/>
        <end position="379"/>
    </location>
</feature>
<dbReference type="GO" id="GO:0008448">
    <property type="term" value="F:N-acetylglucosamine-6-phosphate deacetylase activity"/>
    <property type="evidence" value="ECO:0007669"/>
    <property type="project" value="InterPro"/>
</dbReference>
<evidence type="ECO:0000256" key="7">
    <source>
        <dbReference type="PIRSR" id="PIRSR038994-2"/>
    </source>
</evidence>
<feature type="binding site" evidence="7">
    <location>
        <begin position="307"/>
        <end position="309"/>
    </location>
    <ligand>
        <name>substrate</name>
    </ligand>
</feature>
<dbReference type="InterPro" id="IPR032466">
    <property type="entry name" value="Metal_Hydrolase"/>
</dbReference>
<dbReference type="PANTHER" id="PTHR11113:SF14">
    <property type="entry name" value="N-ACETYLGLUCOSAMINE-6-PHOSPHATE DEACETYLASE"/>
    <property type="match status" value="1"/>
</dbReference>
<keyword evidence="11" id="KW-1185">Reference proteome</keyword>
<evidence type="ECO:0000256" key="8">
    <source>
        <dbReference type="PIRSR" id="PIRSR038994-3"/>
    </source>
</evidence>
<sequence>MIIQSKKVWIAGQFIPAQIDVEKDKIVGIYDYGEKTVDKDYGENRIVPGFIDIHCHGAYSFDTNDAQPEGLLNWVKHIPGEGVTALYPTTITQSKEVLSEACENVANVLEKGDYEGAEIMGIHFEGPFLDMQYKGAQPPEHIRKPNVDEFKEFQKAARGHIKIMTMATEHDDDFKLTEYASQNGVMVSMGHSGATYEQAVMGVAHGAKSMTHVFNGMSPFHHRNPGLVGAAMRMRDVYGECICDGNHSNLNAVNDLFMAKGRDHMIMITDALMAKGCPIGSHHMFGGHEIEIYPDGSAHLIEGVKSLAGSTLHVNHGLKLLVEEALIPFDYALNSCTLNPARALGIDDRKGKICTGHDADLVVLDPNYDVVDTYCRGKLHVKDGDAK</sequence>
<feature type="binding site" evidence="8">
    <location>
        <position position="212"/>
    </location>
    <ligand>
        <name>Zn(2+)</name>
        <dbReference type="ChEBI" id="CHEBI:29105"/>
    </ligand>
</feature>
<organism evidence="10 11">
    <name type="scientific">Breznakia blatticola</name>
    <dbReference type="NCBI Taxonomy" id="1754012"/>
    <lineage>
        <taxon>Bacteria</taxon>
        <taxon>Bacillati</taxon>
        <taxon>Bacillota</taxon>
        <taxon>Erysipelotrichia</taxon>
        <taxon>Erysipelotrichales</taxon>
        <taxon>Erysipelotrichaceae</taxon>
        <taxon>Breznakia</taxon>
    </lineage>
</organism>
<evidence type="ECO:0000256" key="5">
    <source>
        <dbReference type="PIRNR" id="PIRNR038994"/>
    </source>
</evidence>
<accession>A0A4R7ZST7</accession>
<evidence type="ECO:0000256" key="3">
    <source>
        <dbReference type="ARBA" id="ARBA00022801"/>
    </source>
</evidence>
<dbReference type="AlphaFoldDB" id="A0A4R7ZST7"/>
<dbReference type="SUPFAM" id="SSF51338">
    <property type="entry name" value="Composite domain of metallo-dependent hydrolases"/>
    <property type="match status" value="1"/>
</dbReference>
<dbReference type="OrthoDB" id="9776488at2"/>
<dbReference type="Pfam" id="PF01979">
    <property type="entry name" value="Amidohydro_1"/>
    <property type="match status" value="1"/>
</dbReference>
<gene>
    <name evidence="10" type="ORF">EDD63_11242</name>
</gene>
<feature type="binding site" evidence="7">
    <location>
        <position position="223"/>
    </location>
    <ligand>
        <name>substrate</name>
    </ligand>
</feature>
<dbReference type="InterPro" id="IPR011059">
    <property type="entry name" value="Metal-dep_hydrolase_composite"/>
</dbReference>
<evidence type="ECO:0000313" key="10">
    <source>
        <dbReference type="EMBL" id="TDW20576.1"/>
    </source>
</evidence>
<evidence type="ECO:0000256" key="6">
    <source>
        <dbReference type="PIRSR" id="PIRSR038994-1"/>
    </source>
</evidence>
<comment type="caution">
    <text evidence="10">The sequence shown here is derived from an EMBL/GenBank/DDBJ whole genome shotgun (WGS) entry which is preliminary data.</text>
</comment>
<proteinExistence type="inferred from homology"/>
<dbReference type="PIRSF" id="PIRSF038994">
    <property type="entry name" value="NagA"/>
    <property type="match status" value="1"/>
</dbReference>
<keyword evidence="2 8" id="KW-0479">Metal-binding</keyword>
<name>A0A4R7ZST7_9FIRM</name>
<dbReference type="PANTHER" id="PTHR11113">
    <property type="entry name" value="N-ACETYLGLUCOSAMINE-6-PHOSPHATE DEACETYLASE"/>
    <property type="match status" value="1"/>
</dbReference>
<dbReference type="Gene3D" id="3.20.20.140">
    <property type="entry name" value="Metal-dependent hydrolases"/>
    <property type="match status" value="1"/>
</dbReference>
<dbReference type="GO" id="GO:0006046">
    <property type="term" value="P:N-acetylglucosamine catabolic process"/>
    <property type="evidence" value="ECO:0007669"/>
    <property type="project" value="TreeGrafter"/>
</dbReference>
<comment type="similarity">
    <text evidence="1 5">Belongs to the metallo-dependent hydrolases superfamily. NagA family.</text>
</comment>
<feature type="active site" description="Proton donor/acceptor" evidence="6">
    <location>
        <position position="270"/>
    </location>
</feature>
<evidence type="ECO:0000259" key="9">
    <source>
        <dbReference type="Pfam" id="PF01979"/>
    </source>
</evidence>
<feature type="binding site" evidence="7">
    <location>
        <position position="136"/>
    </location>
    <ligand>
        <name>substrate</name>
    </ligand>
</feature>
<protein>
    <submittedName>
        <fullName evidence="10">N-acetylglucosamine-6-phosphate deacetylase</fullName>
    </submittedName>
</protein>
<dbReference type="GO" id="GO:0046872">
    <property type="term" value="F:metal ion binding"/>
    <property type="evidence" value="ECO:0007669"/>
    <property type="project" value="UniProtKB-KW"/>
</dbReference>
<dbReference type="InterPro" id="IPR003764">
    <property type="entry name" value="GlcNAc_6-P_deAcase"/>
</dbReference>
<feature type="binding site" evidence="7">
    <location>
        <position position="247"/>
    </location>
    <ligand>
        <name>substrate</name>
    </ligand>
</feature>
<dbReference type="EMBL" id="SODD01000012">
    <property type="protein sequence ID" value="TDW20576.1"/>
    <property type="molecule type" value="Genomic_DNA"/>
</dbReference>
<dbReference type="InterPro" id="IPR006680">
    <property type="entry name" value="Amidohydro-rel"/>
</dbReference>
<feature type="binding site" evidence="8">
    <location>
        <position position="191"/>
    </location>
    <ligand>
        <name>Zn(2+)</name>
        <dbReference type="ChEBI" id="CHEBI:29105"/>
    </ligand>
</feature>
<dbReference type="SUPFAM" id="SSF51556">
    <property type="entry name" value="Metallo-dependent hydrolases"/>
    <property type="match status" value="1"/>
</dbReference>
<feature type="binding site" evidence="8">
    <location>
        <position position="125"/>
    </location>
    <ligand>
        <name>Zn(2+)</name>
        <dbReference type="ChEBI" id="CHEBI:29105"/>
    </ligand>
</feature>
<dbReference type="NCBIfam" id="TIGR00221">
    <property type="entry name" value="nagA"/>
    <property type="match status" value="1"/>
</dbReference>
<reference evidence="10 11" key="1">
    <citation type="submission" date="2019-03" db="EMBL/GenBank/DDBJ databases">
        <title>Genomic Encyclopedia of Type Strains, Phase IV (KMG-IV): sequencing the most valuable type-strain genomes for metagenomic binning, comparative biology and taxonomic classification.</title>
        <authorList>
            <person name="Goeker M."/>
        </authorList>
    </citation>
    <scope>NUCLEOTIDE SEQUENCE [LARGE SCALE GENOMIC DNA]</scope>
    <source>
        <strain evidence="10 11">DSM 28867</strain>
    </source>
</reference>
<evidence type="ECO:0000256" key="1">
    <source>
        <dbReference type="ARBA" id="ARBA00010716"/>
    </source>
</evidence>